<feature type="domain" description="CCHC-type" evidence="3">
    <location>
        <begin position="172"/>
        <end position="187"/>
    </location>
</feature>
<feature type="compositionally biased region" description="Polar residues" evidence="2">
    <location>
        <begin position="223"/>
        <end position="239"/>
    </location>
</feature>
<dbReference type="GO" id="GO:0003676">
    <property type="term" value="F:nucleic acid binding"/>
    <property type="evidence" value="ECO:0007669"/>
    <property type="project" value="InterPro"/>
</dbReference>
<dbReference type="SUPFAM" id="SSF57756">
    <property type="entry name" value="Retrovirus zinc finger-like domains"/>
    <property type="match status" value="1"/>
</dbReference>
<keyword evidence="1" id="KW-0479">Metal-binding</keyword>
<sequence length="432" mass="49271">MATDGMNRGRTMSTINGDKKATGILEEVMSRLESLVSLTVKQYVEIGKLSLTKIPTRESYKDYHAPELLGLETNSVVAILAEALSLAIQIEVQGVEKLMNESKRSSPIGESVSGPLNGHWMSHWSPRKWKVDRRKNVICWECSRIGHISKGCPVRNKARSVKRWRTVQDIVCWNCGASGHRQWSCKRSAGVTMVKTPSPEVERRMPVSEDSSTVLSLAGVMEQEQNQGCEESTTGTTNEIRGKTTGREQRRTRKQKEEQRKAKDTEDKGQHERQMKEKGEAKQWKKAQETDKKKEETGNCSTVEGQREEVIEENVGKVEQVPNRPDFALGKAEPSSQPTRTSIAPEVALGKTKPSNLRNRSLSSWHPRMTEETGFINNLEIMNTRLYKHMMGRQKWENNAGEKSTDPEKWREAWRLQDQINWRKLDDRNKKD</sequence>
<dbReference type="SMART" id="SM00343">
    <property type="entry name" value="ZnF_C2HC"/>
    <property type="match status" value="2"/>
</dbReference>
<evidence type="ECO:0000313" key="4">
    <source>
        <dbReference type="EMBL" id="JAG39872.1"/>
    </source>
</evidence>
<gene>
    <name evidence="4" type="primary">gag-pol_6</name>
    <name evidence="4" type="ORF">CM83_13348</name>
</gene>
<dbReference type="InterPro" id="IPR001878">
    <property type="entry name" value="Znf_CCHC"/>
</dbReference>
<organism evidence="4">
    <name type="scientific">Lygus hesperus</name>
    <name type="common">Western plant bug</name>
    <dbReference type="NCBI Taxonomy" id="30085"/>
    <lineage>
        <taxon>Eukaryota</taxon>
        <taxon>Metazoa</taxon>
        <taxon>Ecdysozoa</taxon>
        <taxon>Arthropoda</taxon>
        <taxon>Hexapoda</taxon>
        <taxon>Insecta</taxon>
        <taxon>Pterygota</taxon>
        <taxon>Neoptera</taxon>
        <taxon>Paraneoptera</taxon>
        <taxon>Hemiptera</taxon>
        <taxon>Heteroptera</taxon>
        <taxon>Panheteroptera</taxon>
        <taxon>Cimicomorpha</taxon>
        <taxon>Miridae</taxon>
        <taxon>Mirini</taxon>
        <taxon>Lygus</taxon>
    </lineage>
</organism>
<accession>A0A0A9Z3M8</accession>
<reference evidence="4" key="1">
    <citation type="journal article" date="2014" name="PLoS ONE">
        <title>Transcriptome-Based Identification of ABC Transporters in the Western Tarnished Plant Bug Lygus hesperus.</title>
        <authorList>
            <person name="Hull J.J."/>
            <person name="Chaney K."/>
            <person name="Geib S.M."/>
            <person name="Fabrick J.A."/>
            <person name="Brent C.S."/>
            <person name="Walsh D."/>
            <person name="Lavine L.C."/>
        </authorList>
    </citation>
    <scope>NUCLEOTIDE SEQUENCE</scope>
</reference>
<evidence type="ECO:0000256" key="2">
    <source>
        <dbReference type="SAM" id="MobiDB-lite"/>
    </source>
</evidence>
<keyword evidence="1" id="KW-0862">Zinc</keyword>
<feature type="compositionally biased region" description="Basic and acidic residues" evidence="2">
    <location>
        <begin position="240"/>
        <end position="297"/>
    </location>
</feature>
<name>A0A0A9Z3M8_LYGHE</name>
<feature type="domain" description="CCHC-type" evidence="3">
    <location>
        <begin position="139"/>
        <end position="153"/>
    </location>
</feature>
<proteinExistence type="predicted"/>
<keyword evidence="1" id="KW-0863">Zinc-finger</keyword>
<feature type="region of interest" description="Disordered" evidence="2">
    <location>
        <begin position="222"/>
        <end position="309"/>
    </location>
</feature>
<dbReference type="EMBL" id="GBHO01003732">
    <property type="protein sequence ID" value="JAG39872.1"/>
    <property type="molecule type" value="Transcribed_RNA"/>
</dbReference>
<reference evidence="4" key="2">
    <citation type="submission" date="2014-07" db="EMBL/GenBank/DDBJ databases">
        <authorList>
            <person name="Hull J."/>
        </authorList>
    </citation>
    <scope>NUCLEOTIDE SEQUENCE</scope>
</reference>
<dbReference type="AlphaFoldDB" id="A0A0A9Z3M8"/>
<dbReference type="Gene3D" id="4.10.60.10">
    <property type="entry name" value="Zinc finger, CCHC-type"/>
    <property type="match status" value="1"/>
</dbReference>
<dbReference type="PROSITE" id="PS50158">
    <property type="entry name" value="ZF_CCHC"/>
    <property type="match status" value="2"/>
</dbReference>
<protein>
    <submittedName>
        <fullName evidence="4">Gag-Pol polyprotein</fullName>
    </submittedName>
</protein>
<evidence type="ECO:0000259" key="3">
    <source>
        <dbReference type="PROSITE" id="PS50158"/>
    </source>
</evidence>
<dbReference type="GO" id="GO:0008270">
    <property type="term" value="F:zinc ion binding"/>
    <property type="evidence" value="ECO:0007669"/>
    <property type="project" value="UniProtKB-KW"/>
</dbReference>
<evidence type="ECO:0000256" key="1">
    <source>
        <dbReference type="PROSITE-ProRule" id="PRU00047"/>
    </source>
</evidence>
<dbReference type="InterPro" id="IPR036875">
    <property type="entry name" value="Znf_CCHC_sf"/>
</dbReference>